<organism evidence="7">
    <name type="scientific">hydrothermal vent metagenome</name>
    <dbReference type="NCBI Taxonomy" id="652676"/>
    <lineage>
        <taxon>unclassified sequences</taxon>
        <taxon>metagenomes</taxon>
        <taxon>ecological metagenomes</taxon>
    </lineage>
</organism>
<dbReference type="PANTHER" id="PTHR36926">
    <property type="entry name" value="COLICIN V PRODUCTION PROTEIN"/>
    <property type="match status" value="1"/>
</dbReference>
<comment type="subcellular location">
    <subcellularLocation>
        <location evidence="1">Membrane</location>
        <topology evidence="1">Multi-pass membrane protein</topology>
    </subcellularLocation>
</comment>
<evidence type="ECO:0000256" key="1">
    <source>
        <dbReference type="ARBA" id="ARBA00004141"/>
    </source>
</evidence>
<dbReference type="PANTHER" id="PTHR36926:SF1">
    <property type="entry name" value="COLICIN V PRODUCTION PROTEIN"/>
    <property type="match status" value="1"/>
</dbReference>
<proteinExistence type="predicted"/>
<dbReference type="EMBL" id="UOEH01000089">
    <property type="protein sequence ID" value="VAV92513.1"/>
    <property type="molecule type" value="Genomic_DNA"/>
</dbReference>
<reference evidence="7" key="1">
    <citation type="submission" date="2018-06" db="EMBL/GenBank/DDBJ databases">
        <authorList>
            <person name="Zhirakovskaya E."/>
        </authorList>
    </citation>
    <scope>NUCLEOTIDE SEQUENCE</scope>
</reference>
<sequence>MFDLLFVLVVGLSTIFAAMRGGLRELATLLALAMAGGLTWMVAPGALGAIGLADSFFGTIALSAVLVAVFFVVAHIVLHLGLKQVPLEGRAALIDRLAGGGFGAFRGLVLVGLGFLGYGYYLDEARQPEEVKTAITRPIAAGMADWFETFAPEATQIDAGGEPEEETDEADAAIDGYARADRNGLEEIVTTVTTTDPALVLEEPEAEAAAEAKALEDSMADILQETEEQ</sequence>
<feature type="transmembrane region" description="Helical" evidence="6">
    <location>
        <begin position="60"/>
        <end position="82"/>
    </location>
</feature>
<feature type="transmembrane region" description="Helical" evidence="6">
    <location>
        <begin position="102"/>
        <end position="122"/>
    </location>
</feature>
<gene>
    <name evidence="7" type="ORF">MNBD_ALPHA05-2044</name>
</gene>
<keyword evidence="3 6" id="KW-1133">Transmembrane helix</keyword>
<keyword evidence="4 6" id="KW-0472">Membrane</keyword>
<dbReference type="InterPro" id="IPR052719">
    <property type="entry name" value="CvpA-like"/>
</dbReference>
<evidence type="ECO:0000313" key="7">
    <source>
        <dbReference type="EMBL" id="VAV92513.1"/>
    </source>
</evidence>
<dbReference type="InterPro" id="IPR003825">
    <property type="entry name" value="Colicin-V_CvpA"/>
</dbReference>
<feature type="transmembrane region" description="Helical" evidence="6">
    <location>
        <begin position="27"/>
        <end position="53"/>
    </location>
</feature>
<evidence type="ECO:0000256" key="2">
    <source>
        <dbReference type="ARBA" id="ARBA00022692"/>
    </source>
</evidence>
<evidence type="ECO:0000256" key="5">
    <source>
        <dbReference type="SAM" id="MobiDB-lite"/>
    </source>
</evidence>
<evidence type="ECO:0008006" key="8">
    <source>
        <dbReference type="Google" id="ProtNLM"/>
    </source>
</evidence>
<evidence type="ECO:0000256" key="4">
    <source>
        <dbReference type="ARBA" id="ARBA00023136"/>
    </source>
</evidence>
<keyword evidence="2 6" id="KW-0812">Transmembrane</keyword>
<feature type="region of interest" description="Disordered" evidence="5">
    <location>
        <begin position="209"/>
        <end position="229"/>
    </location>
</feature>
<dbReference type="GO" id="GO:0016020">
    <property type="term" value="C:membrane"/>
    <property type="evidence" value="ECO:0007669"/>
    <property type="project" value="UniProtKB-SubCell"/>
</dbReference>
<evidence type="ECO:0000256" key="3">
    <source>
        <dbReference type="ARBA" id="ARBA00022989"/>
    </source>
</evidence>
<name>A0A3B0S851_9ZZZZ</name>
<dbReference type="Pfam" id="PF02674">
    <property type="entry name" value="Colicin_V"/>
    <property type="match status" value="1"/>
</dbReference>
<dbReference type="GO" id="GO:0009403">
    <property type="term" value="P:toxin biosynthetic process"/>
    <property type="evidence" value="ECO:0007669"/>
    <property type="project" value="InterPro"/>
</dbReference>
<evidence type="ECO:0000256" key="6">
    <source>
        <dbReference type="SAM" id="Phobius"/>
    </source>
</evidence>
<accession>A0A3B0S851</accession>
<dbReference type="AlphaFoldDB" id="A0A3B0S851"/>
<protein>
    <recommendedName>
        <fullName evidence="8">Colicin V production protein</fullName>
    </recommendedName>
</protein>